<dbReference type="GO" id="GO:0030003">
    <property type="term" value="P:intracellular monoatomic cation homeostasis"/>
    <property type="evidence" value="ECO:0007669"/>
    <property type="project" value="TreeGrafter"/>
</dbReference>
<gene>
    <name evidence="3" type="primary">LOC105036601</name>
</gene>
<proteinExistence type="predicted"/>
<dbReference type="OrthoDB" id="275278at2759"/>
<dbReference type="RefSeq" id="XP_029118077.1">
    <property type="nucleotide sequence ID" value="XM_029262244.1"/>
</dbReference>
<dbReference type="PANTHER" id="PTHR14009:SF34">
    <property type="entry name" value="LETM1 RBD DOMAIN-CONTAINING PROTEIN"/>
    <property type="match status" value="1"/>
</dbReference>
<keyword evidence="1" id="KW-1133">Transmembrane helix</keyword>
<evidence type="ECO:0000313" key="2">
    <source>
        <dbReference type="Proteomes" id="UP000504607"/>
    </source>
</evidence>
<reference evidence="3" key="1">
    <citation type="submission" date="2025-08" db="UniProtKB">
        <authorList>
            <consortium name="RefSeq"/>
        </authorList>
    </citation>
    <scope>IDENTIFICATION</scope>
</reference>
<dbReference type="PANTHER" id="PTHR14009">
    <property type="entry name" value="LEUCINE ZIPPER-EF-HAND CONTAINING TRANSMEMBRANE PROTEIN"/>
    <property type="match status" value="1"/>
</dbReference>
<keyword evidence="2" id="KW-1185">Reference proteome</keyword>
<keyword evidence="1" id="KW-0472">Membrane</keyword>
<dbReference type="InterPro" id="IPR044202">
    <property type="entry name" value="LETM1/MDM38-like"/>
</dbReference>
<evidence type="ECO:0000256" key="1">
    <source>
        <dbReference type="SAM" id="Phobius"/>
    </source>
</evidence>
<dbReference type="Proteomes" id="UP000504607">
    <property type="component" value="Unplaced"/>
</dbReference>
<accession>A0A8N4I6V7</accession>
<evidence type="ECO:0000313" key="3">
    <source>
        <dbReference type="RefSeq" id="XP_029118077.1"/>
    </source>
</evidence>
<name>A0A8N4I6V7_ELAGV</name>
<feature type="non-terminal residue" evidence="3">
    <location>
        <position position="1"/>
    </location>
</feature>
<feature type="transmembrane region" description="Helical" evidence="1">
    <location>
        <begin position="486"/>
        <end position="509"/>
    </location>
</feature>
<dbReference type="GO" id="GO:0005743">
    <property type="term" value="C:mitochondrial inner membrane"/>
    <property type="evidence" value="ECO:0007669"/>
    <property type="project" value="InterPro"/>
</dbReference>
<protein>
    <submittedName>
        <fullName evidence="3">Uncharacterized protein LOC105036601</fullName>
    </submittedName>
</protein>
<organism evidence="2 3">
    <name type="scientific">Elaeis guineensis var. tenera</name>
    <name type="common">Oil palm</name>
    <dbReference type="NCBI Taxonomy" id="51953"/>
    <lineage>
        <taxon>Eukaryota</taxon>
        <taxon>Viridiplantae</taxon>
        <taxon>Streptophyta</taxon>
        <taxon>Embryophyta</taxon>
        <taxon>Tracheophyta</taxon>
        <taxon>Spermatophyta</taxon>
        <taxon>Magnoliopsida</taxon>
        <taxon>Liliopsida</taxon>
        <taxon>Arecaceae</taxon>
        <taxon>Arecoideae</taxon>
        <taxon>Cocoseae</taxon>
        <taxon>Elaeidinae</taxon>
        <taxon>Elaeis</taxon>
    </lineage>
</organism>
<feature type="non-terminal residue" evidence="3">
    <location>
        <position position="515"/>
    </location>
</feature>
<dbReference type="AlphaFoldDB" id="A0A8N4I6V7"/>
<sequence>AAVYALLKTVMKLENMFDDKHLVFSILSPKVSLIIECIESQLNKREQNLVTWFRTEQLSILTKYFTPLMERWASEYGKSCIAVTVLATSCCVALTKLGAKRISCPAFTKCLPDLTRELMDALHGSSSIGKLHCLATNAGFENEFLSHFGPKVLHCDTRGEIMFWMRLLEVKLVAAFDRESVITNLRSFCDTQVLARDLAVLGLFAFLGRKTRLFLSHLYIKDLDEPVKDFICYLECGILFLYPELSSMCMYQLFMEVVSEELGWLDFYPALPCMRHQERKRSKQHALQAEKEIILSTVFGICSDMFSSFSHYSKETQASLDAKLVLYLQRSKNLLVICIEDYWAAYDRLCGLGKATRVQFPEPMTHLWDIGTIRMRHRCCGDPMTREITESNPPYASGINKSSCSDKILDELHVPEAMDATINQNFFIRSSYSLLATIYDIWMGTRLLFLDLLVSVGLIQKQIFGCKLTERERKKITVTLTDIACAIPVAILALLPVTAIGHAAILTAIKRYIPR</sequence>
<keyword evidence="1" id="KW-0812">Transmembrane</keyword>